<name>A0A8H9N1B7_VIBVL</name>
<reference evidence="1" key="2">
    <citation type="submission" date="2019-01" db="EMBL/GenBank/DDBJ databases">
        <authorList>
            <consortium name="NCBI Pathogen Detection Project"/>
        </authorList>
    </citation>
    <scope>NUCLEOTIDE SEQUENCE</scope>
    <source>
        <strain evidence="1">BCW_3452</strain>
    </source>
</reference>
<dbReference type="Proteomes" id="UP000863257">
    <property type="component" value="Unassembled WGS sequence"/>
</dbReference>
<dbReference type="AlphaFoldDB" id="A0A8H9N1B7"/>
<sequence length="91" mass="10577">MQILQADTPNNVVEFPHGFSLKKATSKADLTSEYALETQKEIIELAQNLPDYDPSFYKWYTTIFMFGRGVEIRDIKIERKLRDVRVATTAY</sequence>
<proteinExistence type="predicted"/>
<evidence type="ECO:0000313" key="1">
    <source>
        <dbReference type="EMBL" id="HAS8541017.1"/>
    </source>
</evidence>
<protein>
    <submittedName>
        <fullName evidence="1">Uncharacterized protein</fullName>
    </submittedName>
</protein>
<comment type="caution">
    <text evidence="1">The sequence shown here is derived from an EMBL/GenBank/DDBJ whole genome shotgun (WGS) entry which is preliminary data.</text>
</comment>
<dbReference type="EMBL" id="DACRBY010000017">
    <property type="protein sequence ID" value="HAS8541017.1"/>
    <property type="molecule type" value="Genomic_DNA"/>
</dbReference>
<organism evidence="1">
    <name type="scientific">Vibrio vulnificus</name>
    <dbReference type="NCBI Taxonomy" id="672"/>
    <lineage>
        <taxon>Bacteria</taxon>
        <taxon>Pseudomonadati</taxon>
        <taxon>Pseudomonadota</taxon>
        <taxon>Gammaproteobacteria</taxon>
        <taxon>Vibrionales</taxon>
        <taxon>Vibrionaceae</taxon>
        <taxon>Vibrio</taxon>
    </lineage>
</organism>
<gene>
    <name evidence="1" type="ORF">I7730_14655</name>
</gene>
<reference evidence="1" key="1">
    <citation type="journal article" date="2018" name="Genome Biol.">
        <title>SKESA: strategic k-mer extension for scrupulous assemblies.</title>
        <authorList>
            <person name="Souvorov A."/>
            <person name="Agarwala R."/>
            <person name="Lipman D.J."/>
        </authorList>
    </citation>
    <scope>NUCLEOTIDE SEQUENCE</scope>
    <source>
        <strain evidence="1">BCW_3452</strain>
    </source>
</reference>
<accession>A0A8H9N1B7</accession>